<dbReference type="InterPro" id="IPR014922">
    <property type="entry name" value="YdhG-like"/>
</dbReference>
<organism evidence="2 3">
    <name type="scientific">Gelidibacter algens</name>
    <dbReference type="NCBI Taxonomy" id="49280"/>
    <lineage>
        <taxon>Bacteria</taxon>
        <taxon>Pseudomonadati</taxon>
        <taxon>Bacteroidota</taxon>
        <taxon>Flavobacteriia</taxon>
        <taxon>Flavobacteriales</taxon>
        <taxon>Flavobacteriaceae</taxon>
        <taxon>Gelidibacter</taxon>
    </lineage>
</organism>
<accession>A0A1A7R6I5</accession>
<proteinExistence type="predicted"/>
<dbReference type="AlphaFoldDB" id="A0A1A7R6I5"/>
<evidence type="ECO:0000313" key="3">
    <source>
        <dbReference type="Proteomes" id="UP000248987"/>
    </source>
</evidence>
<comment type="caution">
    <text evidence="2">The sequence shown here is derived from an EMBL/GenBank/DDBJ whole genome shotgun (WGS) entry which is preliminary data.</text>
</comment>
<feature type="domain" description="YdhG-like" evidence="1">
    <location>
        <begin position="19"/>
        <end position="134"/>
    </location>
</feature>
<gene>
    <name evidence="2" type="ORF">LX77_01291</name>
</gene>
<name>A0A1A7R6I5_9FLAO</name>
<dbReference type="SUPFAM" id="SSF159888">
    <property type="entry name" value="YdhG-like"/>
    <property type="match status" value="1"/>
</dbReference>
<reference evidence="2 3" key="1">
    <citation type="submission" date="2018-06" db="EMBL/GenBank/DDBJ databases">
        <title>Genomic Encyclopedia of Archaeal and Bacterial Type Strains, Phase II (KMG-II): from individual species to whole genera.</title>
        <authorList>
            <person name="Goeker M."/>
        </authorList>
    </citation>
    <scope>NUCLEOTIDE SEQUENCE [LARGE SCALE GENOMIC DNA]</scope>
    <source>
        <strain evidence="2 3">DSM 12408</strain>
    </source>
</reference>
<dbReference type="EMBL" id="QLLQ01000003">
    <property type="protein sequence ID" value="RAJ25875.1"/>
    <property type="molecule type" value="Genomic_DNA"/>
</dbReference>
<dbReference type="RefSeq" id="WP_066431627.1">
    <property type="nucleotide sequence ID" value="NZ_LZRN01000007.1"/>
</dbReference>
<evidence type="ECO:0000313" key="2">
    <source>
        <dbReference type="EMBL" id="RAJ25875.1"/>
    </source>
</evidence>
<keyword evidence="3" id="KW-1185">Reference proteome</keyword>
<dbReference type="Gene3D" id="3.90.1150.200">
    <property type="match status" value="1"/>
</dbReference>
<dbReference type="Pfam" id="PF08818">
    <property type="entry name" value="DUF1801"/>
    <property type="match status" value="1"/>
</dbReference>
<sequence>MPYKAISPKDYIDQVPEERRSTLKKLSKIIKDNLPKGFEEGIQYGMISYYVPLSIYPGGYHCNTSEPLPFMSFASQKNSINLYHSGIYAAPEIHDWFVTEYPKYSKRKLDMGKSCIRFKNLEDIPFELIGKLASKMSVEEWIAVYEKNVKSR</sequence>
<dbReference type="STRING" id="49280.A9996_04815"/>
<protein>
    <submittedName>
        <fullName evidence="2">Uncharacterized protein DUF1801</fullName>
    </submittedName>
</protein>
<evidence type="ECO:0000259" key="1">
    <source>
        <dbReference type="Pfam" id="PF08818"/>
    </source>
</evidence>
<dbReference type="OrthoDB" id="9813231at2"/>
<dbReference type="Proteomes" id="UP000248987">
    <property type="component" value="Unassembled WGS sequence"/>
</dbReference>